<dbReference type="RefSeq" id="WP_132211935.1">
    <property type="nucleotide sequence ID" value="NZ_SLWN01000009.1"/>
</dbReference>
<gene>
    <name evidence="7" type="ORF">EV652_109155</name>
</gene>
<organism evidence="7 8">
    <name type="scientific">Kribbella steppae</name>
    <dbReference type="NCBI Taxonomy" id="2512223"/>
    <lineage>
        <taxon>Bacteria</taxon>
        <taxon>Bacillati</taxon>
        <taxon>Actinomycetota</taxon>
        <taxon>Actinomycetes</taxon>
        <taxon>Propionibacteriales</taxon>
        <taxon>Kribbellaceae</taxon>
        <taxon>Kribbella</taxon>
    </lineage>
</organism>
<keyword evidence="8" id="KW-1185">Reference proteome</keyword>
<dbReference type="OrthoDB" id="9814461at2"/>
<sequence>MSEVQTSTPAEPEASAQQPVKPIAWPAGIAGVVLVIVGSFLSWSYDSSILNDLSINLYPGGLQILAIIGALLALVLLLAERGPLTALGSWLDATLGLRALGLGLTLYMVLVIVAITVESDGLINVNPGAYVSLAGAVLILVSSRMLPLRQLRDLSQARLPGWVEILAISVMMAVILFGAAYALGLTDAWSFILCLLFIGTVILALFRTGVMTWFGHVAQRHKKVLTLAAFVVAFFFPFTQRGSDANMSIACQVLIFAATAMGLNIVVGLAGLLDLGYIAFLGSGAYVAAMLSESAFSTIDWHPPFVVVMLLGAGTAATLGLIIGSPTLRVSGDYLAIVTLGFGEIFRLAMFNLDGINGPLLTNGPNGIPGIPDLEIGNFNFGDEHTVAGLDLGRFSNYYFLLLLLIAFVILVFARLNNSRIGRGWVAIREDEKAAEAMGVNVFGLKVLAFAIGAFLAGLAGTIKAHQDVAVSPDQYIFLESAFLLAAVVLGGMGTIAGVLLGATILKLLPEKLRFFSEYRLLLFGLLLVLMMRFRPEGLVASRRRQLEFHEEDEALAVAVEEELVEEAK</sequence>
<feature type="transmembrane region" description="Helical" evidence="6">
    <location>
        <begin position="305"/>
        <end position="322"/>
    </location>
</feature>
<keyword evidence="3 6" id="KW-0812">Transmembrane</keyword>
<keyword evidence="5 6" id="KW-0472">Membrane</keyword>
<dbReference type="EMBL" id="SLWN01000009">
    <property type="protein sequence ID" value="TCO23330.1"/>
    <property type="molecule type" value="Genomic_DNA"/>
</dbReference>
<dbReference type="CDD" id="cd06581">
    <property type="entry name" value="TM_PBP1_LivM_like"/>
    <property type="match status" value="1"/>
</dbReference>
<feature type="transmembrane region" description="Helical" evidence="6">
    <location>
        <begin position="57"/>
        <end position="79"/>
    </location>
</feature>
<feature type="transmembrane region" description="Helical" evidence="6">
    <location>
        <begin position="188"/>
        <end position="210"/>
    </location>
</feature>
<feature type="transmembrane region" description="Helical" evidence="6">
    <location>
        <begin position="99"/>
        <end position="117"/>
    </location>
</feature>
<feature type="transmembrane region" description="Helical" evidence="6">
    <location>
        <begin position="23"/>
        <end position="45"/>
    </location>
</feature>
<feature type="transmembrane region" description="Helical" evidence="6">
    <location>
        <begin position="245"/>
        <end position="270"/>
    </location>
</feature>
<dbReference type="GO" id="GO:0005886">
    <property type="term" value="C:plasma membrane"/>
    <property type="evidence" value="ECO:0007669"/>
    <property type="project" value="UniProtKB-SubCell"/>
</dbReference>
<evidence type="ECO:0000256" key="6">
    <source>
        <dbReference type="SAM" id="Phobius"/>
    </source>
</evidence>
<dbReference type="Pfam" id="PF02653">
    <property type="entry name" value="BPD_transp_2"/>
    <property type="match status" value="1"/>
</dbReference>
<keyword evidence="4 6" id="KW-1133">Transmembrane helix</keyword>
<feature type="transmembrane region" description="Helical" evidence="6">
    <location>
        <begin position="222"/>
        <end position="239"/>
    </location>
</feature>
<dbReference type="InterPro" id="IPR001851">
    <property type="entry name" value="ABC_transp_permease"/>
</dbReference>
<feature type="transmembrane region" description="Helical" evidence="6">
    <location>
        <begin position="483"/>
        <end position="506"/>
    </location>
</feature>
<dbReference type="GO" id="GO:0015658">
    <property type="term" value="F:branched-chain amino acid transmembrane transporter activity"/>
    <property type="evidence" value="ECO:0007669"/>
    <property type="project" value="InterPro"/>
</dbReference>
<reference evidence="7 8" key="1">
    <citation type="journal article" date="2015" name="Stand. Genomic Sci.">
        <title>Genomic Encyclopedia of Bacterial and Archaeal Type Strains, Phase III: the genomes of soil and plant-associated and newly described type strains.</title>
        <authorList>
            <person name="Whitman W.B."/>
            <person name="Woyke T."/>
            <person name="Klenk H.P."/>
            <person name="Zhou Y."/>
            <person name="Lilburn T.G."/>
            <person name="Beck B.J."/>
            <person name="De Vos P."/>
            <person name="Vandamme P."/>
            <person name="Eisen J.A."/>
            <person name="Garrity G."/>
            <person name="Hugenholtz P."/>
            <person name="Kyrpides N.C."/>
        </authorList>
    </citation>
    <scope>NUCLEOTIDE SEQUENCE [LARGE SCALE GENOMIC DNA]</scope>
    <source>
        <strain evidence="7 8">VKM Ac-2572</strain>
    </source>
</reference>
<dbReference type="InterPro" id="IPR043428">
    <property type="entry name" value="LivM-like"/>
</dbReference>
<feature type="transmembrane region" description="Helical" evidence="6">
    <location>
        <begin position="398"/>
        <end position="416"/>
    </location>
</feature>
<evidence type="ECO:0000256" key="3">
    <source>
        <dbReference type="ARBA" id="ARBA00022692"/>
    </source>
</evidence>
<feature type="transmembrane region" description="Helical" evidence="6">
    <location>
        <begin position="334"/>
        <end position="353"/>
    </location>
</feature>
<evidence type="ECO:0000256" key="4">
    <source>
        <dbReference type="ARBA" id="ARBA00022989"/>
    </source>
</evidence>
<accession>A0A4R2H8K8</accession>
<dbReference type="PANTHER" id="PTHR30482:SF10">
    <property type="entry name" value="HIGH-AFFINITY BRANCHED-CHAIN AMINO ACID TRANSPORT PROTEIN BRAE"/>
    <property type="match status" value="1"/>
</dbReference>
<protein>
    <submittedName>
        <fullName evidence="7">Branched-chain amino acid transport system permease protein</fullName>
    </submittedName>
</protein>
<evidence type="ECO:0000256" key="1">
    <source>
        <dbReference type="ARBA" id="ARBA00004651"/>
    </source>
</evidence>
<evidence type="ECO:0000313" key="7">
    <source>
        <dbReference type="EMBL" id="TCO23330.1"/>
    </source>
</evidence>
<comment type="caution">
    <text evidence="7">The sequence shown here is derived from an EMBL/GenBank/DDBJ whole genome shotgun (WGS) entry which is preliminary data.</text>
</comment>
<comment type="subcellular location">
    <subcellularLocation>
        <location evidence="1">Cell membrane</location>
        <topology evidence="1">Multi-pass membrane protein</topology>
    </subcellularLocation>
</comment>
<dbReference type="PANTHER" id="PTHR30482">
    <property type="entry name" value="HIGH-AFFINITY BRANCHED-CHAIN AMINO ACID TRANSPORT SYSTEM PERMEASE"/>
    <property type="match status" value="1"/>
</dbReference>
<evidence type="ECO:0000256" key="5">
    <source>
        <dbReference type="ARBA" id="ARBA00023136"/>
    </source>
</evidence>
<dbReference type="AlphaFoldDB" id="A0A4R2H8K8"/>
<feature type="transmembrane region" description="Helical" evidence="6">
    <location>
        <begin position="437"/>
        <end position="463"/>
    </location>
</feature>
<dbReference type="Proteomes" id="UP000294508">
    <property type="component" value="Unassembled WGS sequence"/>
</dbReference>
<proteinExistence type="predicted"/>
<evidence type="ECO:0000313" key="8">
    <source>
        <dbReference type="Proteomes" id="UP000294508"/>
    </source>
</evidence>
<feature type="transmembrane region" description="Helical" evidence="6">
    <location>
        <begin position="159"/>
        <end position="182"/>
    </location>
</feature>
<evidence type="ECO:0000256" key="2">
    <source>
        <dbReference type="ARBA" id="ARBA00022475"/>
    </source>
</evidence>
<name>A0A4R2H8K8_9ACTN</name>
<feature type="transmembrane region" description="Helical" evidence="6">
    <location>
        <begin position="518"/>
        <end position="534"/>
    </location>
</feature>
<keyword evidence="2" id="KW-1003">Cell membrane</keyword>
<feature type="transmembrane region" description="Helical" evidence="6">
    <location>
        <begin position="129"/>
        <end position="147"/>
    </location>
</feature>